<dbReference type="EMBL" id="HG740288">
    <property type="protein sequence ID" value="CDP20436.1"/>
    <property type="molecule type" value="Genomic_DNA"/>
</dbReference>
<proteinExistence type="inferred from homology"/>
<dbReference type="GO" id="GO:0030154">
    <property type="term" value="P:cell differentiation"/>
    <property type="evidence" value="ECO:0007669"/>
    <property type="project" value="TreeGrafter"/>
</dbReference>
<keyword evidence="3" id="KW-0808">Transferase</keyword>
<evidence type="ECO:0000256" key="3">
    <source>
        <dbReference type="ARBA" id="ARBA00022679"/>
    </source>
</evidence>
<organism evidence="8 9">
    <name type="scientific">Coffea canephora</name>
    <name type="common">Robusta coffee</name>
    <dbReference type="NCBI Taxonomy" id="49390"/>
    <lineage>
        <taxon>Eukaryota</taxon>
        <taxon>Viridiplantae</taxon>
        <taxon>Streptophyta</taxon>
        <taxon>Embryophyta</taxon>
        <taxon>Tracheophyta</taxon>
        <taxon>Spermatophyta</taxon>
        <taxon>Magnoliopsida</taxon>
        <taxon>eudicotyledons</taxon>
        <taxon>Gunneridae</taxon>
        <taxon>Pentapetalae</taxon>
        <taxon>asterids</taxon>
        <taxon>lamiids</taxon>
        <taxon>Gentianales</taxon>
        <taxon>Rubiaceae</taxon>
        <taxon>Ixoroideae</taxon>
        <taxon>Gardenieae complex</taxon>
        <taxon>Bertiereae - Coffeeae clade</taxon>
        <taxon>Coffeeae</taxon>
        <taxon>Coffea</taxon>
    </lineage>
</organism>
<dbReference type="SUPFAM" id="SSF56112">
    <property type="entry name" value="Protein kinase-like (PK-like)"/>
    <property type="match status" value="1"/>
</dbReference>
<dbReference type="Proteomes" id="UP000295252">
    <property type="component" value="Unassembled WGS sequence"/>
</dbReference>
<dbReference type="STRING" id="49390.A0A068VI95"/>
<evidence type="ECO:0000256" key="4">
    <source>
        <dbReference type="ARBA" id="ARBA00022741"/>
    </source>
</evidence>
<keyword evidence="9" id="KW-1185">Reference proteome</keyword>
<reference evidence="9" key="1">
    <citation type="journal article" date="2014" name="Science">
        <title>The coffee genome provides insight into the convergent evolution of caffeine biosynthesis.</title>
        <authorList>
            <person name="Denoeud F."/>
            <person name="Carretero-Paulet L."/>
            <person name="Dereeper A."/>
            <person name="Droc G."/>
            <person name="Guyot R."/>
            <person name="Pietrella M."/>
            <person name="Zheng C."/>
            <person name="Alberti A."/>
            <person name="Anthony F."/>
            <person name="Aprea G."/>
            <person name="Aury J.M."/>
            <person name="Bento P."/>
            <person name="Bernard M."/>
            <person name="Bocs S."/>
            <person name="Campa C."/>
            <person name="Cenci A."/>
            <person name="Combes M.C."/>
            <person name="Crouzillat D."/>
            <person name="Da Silva C."/>
            <person name="Daddiego L."/>
            <person name="De Bellis F."/>
            <person name="Dussert S."/>
            <person name="Garsmeur O."/>
            <person name="Gayraud T."/>
            <person name="Guignon V."/>
            <person name="Jahn K."/>
            <person name="Jamilloux V."/>
            <person name="Joet T."/>
            <person name="Labadie K."/>
            <person name="Lan T."/>
            <person name="Leclercq J."/>
            <person name="Lepelley M."/>
            <person name="Leroy T."/>
            <person name="Li L.T."/>
            <person name="Librado P."/>
            <person name="Lopez L."/>
            <person name="Munoz A."/>
            <person name="Noel B."/>
            <person name="Pallavicini A."/>
            <person name="Perrotta G."/>
            <person name="Poncet V."/>
            <person name="Pot D."/>
            <person name="Priyono X."/>
            <person name="Rigoreau M."/>
            <person name="Rouard M."/>
            <person name="Rozas J."/>
            <person name="Tranchant-Dubreuil C."/>
            <person name="VanBuren R."/>
            <person name="Zhang Q."/>
            <person name="Andrade A.C."/>
            <person name="Argout X."/>
            <person name="Bertrand B."/>
            <person name="de Kochko A."/>
            <person name="Graziosi G."/>
            <person name="Henry R.J."/>
            <person name="Jayarama X."/>
            <person name="Ming R."/>
            <person name="Nagai C."/>
            <person name="Rounsley S."/>
            <person name="Sankoff D."/>
            <person name="Giuliano G."/>
            <person name="Albert V.A."/>
            <person name="Wincker P."/>
            <person name="Lashermes P."/>
        </authorList>
    </citation>
    <scope>NUCLEOTIDE SEQUENCE [LARGE SCALE GENOMIC DNA]</scope>
    <source>
        <strain evidence="9">cv. DH200-94</strain>
    </source>
</reference>
<dbReference type="OrthoDB" id="1729926at2759"/>
<evidence type="ECO:0000256" key="5">
    <source>
        <dbReference type="ARBA" id="ARBA00022777"/>
    </source>
</evidence>
<dbReference type="PROSITE" id="PS00108">
    <property type="entry name" value="PROTEIN_KINASE_ST"/>
    <property type="match status" value="1"/>
</dbReference>
<dbReference type="InterPro" id="IPR008271">
    <property type="entry name" value="Ser/Thr_kinase_AS"/>
</dbReference>
<keyword evidence="5" id="KW-0418">Kinase</keyword>
<dbReference type="PANTHER" id="PTHR24057">
    <property type="entry name" value="GLYCOGEN SYNTHASE KINASE-3 ALPHA"/>
    <property type="match status" value="1"/>
</dbReference>
<dbReference type="AlphaFoldDB" id="A0A068VI95"/>
<dbReference type="GO" id="GO:0004674">
    <property type="term" value="F:protein serine/threonine kinase activity"/>
    <property type="evidence" value="ECO:0007669"/>
    <property type="project" value="UniProtKB-KW"/>
</dbReference>
<evidence type="ECO:0000256" key="6">
    <source>
        <dbReference type="ARBA" id="ARBA00022840"/>
    </source>
</evidence>
<dbReference type="InterPro" id="IPR000719">
    <property type="entry name" value="Prot_kinase_dom"/>
</dbReference>
<dbReference type="Pfam" id="PF00069">
    <property type="entry name" value="Pkinase"/>
    <property type="match status" value="1"/>
</dbReference>
<dbReference type="Gene3D" id="1.10.510.10">
    <property type="entry name" value="Transferase(Phosphotransferase) domain 1"/>
    <property type="match status" value="1"/>
</dbReference>
<evidence type="ECO:0000313" key="9">
    <source>
        <dbReference type="Proteomes" id="UP000295252"/>
    </source>
</evidence>
<dbReference type="GO" id="GO:0009742">
    <property type="term" value="P:brassinosteroid mediated signaling pathway"/>
    <property type="evidence" value="ECO:0007669"/>
    <property type="project" value="TreeGrafter"/>
</dbReference>
<name>A0A068VI95_COFCA</name>
<dbReference type="GO" id="GO:0005737">
    <property type="term" value="C:cytoplasm"/>
    <property type="evidence" value="ECO:0007669"/>
    <property type="project" value="TreeGrafter"/>
</dbReference>
<dbReference type="PROSITE" id="PS50011">
    <property type="entry name" value="PROTEIN_KINASE_DOM"/>
    <property type="match status" value="1"/>
</dbReference>
<keyword evidence="6" id="KW-0067">ATP-binding</keyword>
<accession>A0A068VI95</accession>
<gene>
    <name evidence="8" type="ORF">GSCOC_T00004067001</name>
</gene>
<keyword evidence="2" id="KW-0723">Serine/threonine-protein kinase</keyword>
<dbReference type="OMA" id="PRWIASN"/>
<evidence type="ECO:0000256" key="1">
    <source>
        <dbReference type="ARBA" id="ARBA00005527"/>
    </source>
</evidence>
<dbReference type="PhylomeDB" id="A0A068VI95"/>
<dbReference type="GO" id="GO:0005524">
    <property type="term" value="F:ATP binding"/>
    <property type="evidence" value="ECO:0007669"/>
    <property type="project" value="UniProtKB-KW"/>
</dbReference>
<protein>
    <submittedName>
        <fullName evidence="8">DH200=94 genomic scaffold, scaffold_1204</fullName>
    </submittedName>
</protein>
<dbReference type="InterPro" id="IPR050591">
    <property type="entry name" value="GSK-3"/>
</dbReference>
<dbReference type="Gramene" id="CDP20436">
    <property type="protein sequence ID" value="CDP20436"/>
    <property type="gene ID" value="GSCOC_T00004067001"/>
</dbReference>
<keyword evidence="4" id="KW-0547">Nucleotide-binding</keyword>
<sequence length="107" mass="12444">MEYVPEAMYRVLKHYSNINQTMPLIYVKLYTHQIFRGLVYLHNVAGVCHRDLKPQNVLVDSLSHQVKICDFGIAKVLVKGEANISYILEVWKKISSTAYMSTQKLWL</sequence>
<evidence type="ECO:0000313" key="8">
    <source>
        <dbReference type="EMBL" id="CDP20436.1"/>
    </source>
</evidence>
<dbReference type="GO" id="GO:0005634">
    <property type="term" value="C:nucleus"/>
    <property type="evidence" value="ECO:0007669"/>
    <property type="project" value="TreeGrafter"/>
</dbReference>
<evidence type="ECO:0000256" key="2">
    <source>
        <dbReference type="ARBA" id="ARBA00022527"/>
    </source>
</evidence>
<feature type="domain" description="Protein kinase" evidence="7">
    <location>
        <begin position="1"/>
        <end position="107"/>
    </location>
</feature>
<comment type="similarity">
    <text evidence="1">Belongs to the protein kinase superfamily. CMGC Ser/Thr protein kinase family. GSK-3 subfamily.</text>
</comment>
<dbReference type="PANTHER" id="PTHR24057:SF42">
    <property type="entry name" value="SHAGGY-RELATED PROTEIN KINASE ETA"/>
    <property type="match status" value="1"/>
</dbReference>
<dbReference type="InParanoid" id="A0A068VI95"/>
<dbReference type="InterPro" id="IPR011009">
    <property type="entry name" value="Kinase-like_dom_sf"/>
</dbReference>
<evidence type="ECO:0000259" key="7">
    <source>
        <dbReference type="PROSITE" id="PS50011"/>
    </source>
</evidence>